<dbReference type="GO" id="GO:0004146">
    <property type="term" value="F:dihydrofolate reductase activity"/>
    <property type="evidence" value="ECO:0007669"/>
    <property type="project" value="UniProtKB-EC"/>
</dbReference>
<protein>
    <recommendedName>
        <fullName evidence="3 8">Dihydrofolate reductase</fullName>
        <ecNumber evidence="3 8">1.5.1.3</ecNumber>
    </recommendedName>
</protein>
<comment type="similarity">
    <text evidence="2 8">Belongs to the dihydrofolate reductase family.</text>
</comment>
<comment type="catalytic activity">
    <reaction evidence="8">
        <text>(6S)-5,6,7,8-tetrahydrofolate + NADP(+) = 7,8-dihydrofolate + NADPH + H(+)</text>
        <dbReference type="Rhea" id="RHEA:15009"/>
        <dbReference type="ChEBI" id="CHEBI:15378"/>
        <dbReference type="ChEBI" id="CHEBI:57451"/>
        <dbReference type="ChEBI" id="CHEBI:57453"/>
        <dbReference type="ChEBI" id="CHEBI:57783"/>
        <dbReference type="ChEBI" id="CHEBI:58349"/>
        <dbReference type="EC" id="1.5.1.3"/>
    </reaction>
</comment>
<reference evidence="10 11" key="1">
    <citation type="submission" date="2018-09" db="EMBL/GenBank/DDBJ databases">
        <title>Paenibacillus aracenensis nov. sp. isolated from a cave in southern Spain.</title>
        <authorList>
            <person name="Jurado V."/>
            <person name="Gutierrez-Patricio S."/>
            <person name="Gonzalez-Pimentel J.L."/>
            <person name="Miller A.Z."/>
            <person name="Laiz L."/>
            <person name="Saiz-Jimenez C."/>
        </authorList>
    </citation>
    <scope>NUCLEOTIDE SEQUENCE [LARGE SCALE GENOMIC DNA]</scope>
    <source>
        <strain evidence="10 11">DSM 22867</strain>
    </source>
</reference>
<dbReference type="PIRSF" id="PIRSF000194">
    <property type="entry name" value="DHFR"/>
    <property type="match status" value="1"/>
</dbReference>
<sequence length="163" mass="18706">MTVTLIAAMDRNYAIGADNKLLWHLPADMAYFKAMTTGKTVLMGRKTFESLGRPLPNRRNVVLTRQQGLAFEGCEIVHDIKDALERFRDEELMVIGGAEVYTLALPYADKLLLTEVEAEIEGSDAFFPKFDKSEWSLSASEFKEKNERNPYDCRFQTYLRVRK</sequence>
<dbReference type="InterPro" id="IPR012259">
    <property type="entry name" value="DHFR"/>
</dbReference>
<comment type="caution">
    <text evidence="10">The sequence shown here is derived from an EMBL/GenBank/DDBJ whole genome shotgun (WGS) entry which is preliminary data.</text>
</comment>
<dbReference type="GO" id="GO:0046452">
    <property type="term" value="P:dihydrofolate metabolic process"/>
    <property type="evidence" value="ECO:0007669"/>
    <property type="project" value="TreeGrafter"/>
</dbReference>
<dbReference type="Pfam" id="PF00186">
    <property type="entry name" value="DHFR_1"/>
    <property type="match status" value="1"/>
</dbReference>
<dbReference type="Gene3D" id="3.40.430.10">
    <property type="entry name" value="Dihydrofolate Reductase, subunit A"/>
    <property type="match status" value="1"/>
</dbReference>
<name>A0A3A1V1F2_9BACL</name>
<dbReference type="SUPFAM" id="SSF53597">
    <property type="entry name" value="Dihydrofolate reductase-like"/>
    <property type="match status" value="1"/>
</dbReference>
<dbReference type="GO" id="GO:0070401">
    <property type="term" value="F:NADP+ binding"/>
    <property type="evidence" value="ECO:0007669"/>
    <property type="project" value="UniProtKB-ARBA"/>
</dbReference>
<dbReference type="PROSITE" id="PS51330">
    <property type="entry name" value="DHFR_2"/>
    <property type="match status" value="1"/>
</dbReference>
<accession>A0A3A1V1F2</accession>
<dbReference type="PANTHER" id="PTHR48069">
    <property type="entry name" value="DIHYDROFOLATE REDUCTASE"/>
    <property type="match status" value="1"/>
</dbReference>
<dbReference type="GO" id="GO:0005829">
    <property type="term" value="C:cytosol"/>
    <property type="evidence" value="ECO:0007669"/>
    <property type="project" value="TreeGrafter"/>
</dbReference>
<dbReference type="PANTHER" id="PTHR48069:SF3">
    <property type="entry name" value="DIHYDROFOLATE REDUCTASE"/>
    <property type="match status" value="1"/>
</dbReference>
<evidence type="ECO:0000313" key="10">
    <source>
        <dbReference type="EMBL" id="RIX53626.1"/>
    </source>
</evidence>
<dbReference type="PRINTS" id="PR00070">
    <property type="entry name" value="DHFR"/>
</dbReference>
<organism evidence="10 11">
    <name type="scientific">Paenibacillus nanensis</name>
    <dbReference type="NCBI Taxonomy" id="393251"/>
    <lineage>
        <taxon>Bacteria</taxon>
        <taxon>Bacillati</taxon>
        <taxon>Bacillota</taxon>
        <taxon>Bacilli</taxon>
        <taxon>Bacillales</taxon>
        <taxon>Paenibacillaceae</taxon>
        <taxon>Paenibacillus</taxon>
    </lineage>
</organism>
<dbReference type="AlphaFoldDB" id="A0A3A1V1F2"/>
<dbReference type="GO" id="GO:0046655">
    <property type="term" value="P:folic acid metabolic process"/>
    <property type="evidence" value="ECO:0007669"/>
    <property type="project" value="TreeGrafter"/>
</dbReference>
<evidence type="ECO:0000256" key="6">
    <source>
        <dbReference type="ARBA" id="ARBA00023002"/>
    </source>
</evidence>
<keyword evidence="6 8" id="KW-0560">Oxidoreductase</keyword>
<dbReference type="EC" id="1.5.1.3" evidence="3 8"/>
<evidence type="ECO:0000313" key="11">
    <source>
        <dbReference type="Proteomes" id="UP000266482"/>
    </source>
</evidence>
<dbReference type="EMBL" id="QXQA01000004">
    <property type="protein sequence ID" value="RIX53626.1"/>
    <property type="molecule type" value="Genomic_DNA"/>
</dbReference>
<dbReference type="OrthoDB" id="9804315at2"/>
<dbReference type="GO" id="GO:0046654">
    <property type="term" value="P:tetrahydrofolate biosynthetic process"/>
    <property type="evidence" value="ECO:0007669"/>
    <property type="project" value="UniProtKB-UniPathway"/>
</dbReference>
<gene>
    <name evidence="10" type="ORF">D3P08_09360</name>
</gene>
<dbReference type="RefSeq" id="WP_119599286.1">
    <property type="nucleotide sequence ID" value="NZ_QXQA01000004.1"/>
</dbReference>
<evidence type="ECO:0000256" key="8">
    <source>
        <dbReference type="PIRNR" id="PIRNR000194"/>
    </source>
</evidence>
<comment type="function">
    <text evidence="7 8">Key enzyme in folate metabolism. Catalyzes an essential reaction for de novo glycine and purine synthesis, and for DNA precursor synthesis.</text>
</comment>
<evidence type="ECO:0000256" key="7">
    <source>
        <dbReference type="ARBA" id="ARBA00025067"/>
    </source>
</evidence>
<feature type="domain" description="DHFR" evidence="9">
    <location>
        <begin position="2"/>
        <end position="160"/>
    </location>
</feature>
<proteinExistence type="inferred from homology"/>
<dbReference type="FunFam" id="3.40.430.10:FF:000001">
    <property type="entry name" value="Dihydrofolate reductase"/>
    <property type="match status" value="1"/>
</dbReference>
<keyword evidence="5 8" id="KW-0521">NADP</keyword>
<dbReference type="GO" id="GO:0006730">
    <property type="term" value="P:one-carbon metabolic process"/>
    <property type="evidence" value="ECO:0007669"/>
    <property type="project" value="UniProtKB-KW"/>
</dbReference>
<dbReference type="Proteomes" id="UP000266482">
    <property type="component" value="Unassembled WGS sequence"/>
</dbReference>
<evidence type="ECO:0000259" key="9">
    <source>
        <dbReference type="PROSITE" id="PS51330"/>
    </source>
</evidence>
<evidence type="ECO:0000256" key="5">
    <source>
        <dbReference type="ARBA" id="ARBA00022857"/>
    </source>
</evidence>
<evidence type="ECO:0000256" key="2">
    <source>
        <dbReference type="ARBA" id="ARBA00009539"/>
    </source>
</evidence>
<comment type="pathway">
    <text evidence="1 8">Cofactor biosynthesis; tetrahydrofolate biosynthesis; 5,6,7,8-tetrahydrofolate from 7,8-dihydrofolate: step 1/1.</text>
</comment>
<dbReference type="UniPathway" id="UPA00077">
    <property type="reaction ID" value="UER00158"/>
</dbReference>
<dbReference type="InterPro" id="IPR024072">
    <property type="entry name" value="DHFR-like_dom_sf"/>
</dbReference>
<evidence type="ECO:0000256" key="4">
    <source>
        <dbReference type="ARBA" id="ARBA00022563"/>
    </source>
</evidence>
<evidence type="ECO:0000256" key="3">
    <source>
        <dbReference type="ARBA" id="ARBA00012856"/>
    </source>
</evidence>
<keyword evidence="11" id="KW-1185">Reference proteome</keyword>
<keyword evidence="4 8" id="KW-0554">One-carbon metabolism</keyword>
<evidence type="ECO:0000256" key="1">
    <source>
        <dbReference type="ARBA" id="ARBA00004903"/>
    </source>
</evidence>
<dbReference type="CDD" id="cd00209">
    <property type="entry name" value="DHFR"/>
    <property type="match status" value="1"/>
</dbReference>
<dbReference type="InterPro" id="IPR001796">
    <property type="entry name" value="DHFR_dom"/>
</dbReference>